<gene>
    <name evidence="1" type="ORF">GCM10012280_50990</name>
</gene>
<reference evidence="1" key="2">
    <citation type="submission" date="2020-09" db="EMBL/GenBank/DDBJ databases">
        <authorList>
            <person name="Sun Q."/>
            <person name="Zhou Y."/>
        </authorList>
    </citation>
    <scope>NUCLEOTIDE SEQUENCE</scope>
    <source>
        <strain evidence="1">CGMCC 4.7201</strain>
    </source>
</reference>
<comment type="caution">
    <text evidence="1">The sequence shown here is derived from an EMBL/GenBank/DDBJ whole genome shotgun (WGS) entry which is preliminary data.</text>
</comment>
<dbReference type="RefSeq" id="WP_189134124.1">
    <property type="nucleotide sequence ID" value="NZ_BMMS01000024.1"/>
</dbReference>
<accession>A0A918DZS8</accession>
<dbReference type="Proteomes" id="UP000641932">
    <property type="component" value="Unassembled WGS sequence"/>
</dbReference>
<sequence length="123" mass="13904">MDRYELHNALRAAGVGAGRYEIEGLSSGPHPVDHYFLAERPDGWVVGVHERGRREVIKRFPTEDGACRYLYTALTDEGPPPTPLTPEETEELIRNSDAIQRQAREQVNRALKAKRERNPGTEP</sequence>
<dbReference type="AlphaFoldDB" id="A0A918DZS8"/>
<dbReference type="EMBL" id="BMMS01000024">
    <property type="protein sequence ID" value="GGO94935.1"/>
    <property type="molecule type" value="Genomic_DNA"/>
</dbReference>
<keyword evidence="2" id="KW-1185">Reference proteome</keyword>
<name>A0A918DZS8_9ACTN</name>
<evidence type="ECO:0000313" key="1">
    <source>
        <dbReference type="EMBL" id="GGO94935.1"/>
    </source>
</evidence>
<protein>
    <submittedName>
        <fullName evidence="1">Uncharacterized protein</fullName>
    </submittedName>
</protein>
<organism evidence="1 2">
    <name type="scientific">Wenjunlia tyrosinilytica</name>
    <dbReference type="NCBI Taxonomy" id="1544741"/>
    <lineage>
        <taxon>Bacteria</taxon>
        <taxon>Bacillati</taxon>
        <taxon>Actinomycetota</taxon>
        <taxon>Actinomycetes</taxon>
        <taxon>Kitasatosporales</taxon>
        <taxon>Streptomycetaceae</taxon>
        <taxon>Wenjunlia</taxon>
    </lineage>
</organism>
<proteinExistence type="predicted"/>
<evidence type="ECO:0000313" key="2">
    <source>
        <dbReference type="Proteomes" id="UP000641932"/>
    </source>
</evidence>
<reference evidence="1" key="1">
    <citation type="journal article" date="2014" name="Int. J. Syst. Evol. Microbiol.">
        <title>Complete genome sequence of Corynebacterium casei LMG S-19264T (=DSM 44701T), isolated from a smear-ripened cheese.</title>
        <authorList>
            <consortium name="US DOE Joint Genome Institute (JGI-PGF)"/>
            <person name="Walter F."/>
            <person name="Albersmeier A."/>
            <person name="Kalinowski J."/>
            <person name="Ruckert C."/>
        </authorList>
    </citation>
    <scope>NUCLEOTIDE SEQUENCE</scope>
    <source>
        <strain evidence="1">CGMCC 4.7201</strain>
    </source>
</reference>